<keyword evidence="4" id="KW-1185">Reference proteome</keyword>
<evidence type="ECO:0000259" key="2">
    <source>
        <dbReference type="Pfam" id="PF01478"/>
    </source>
</evidence>
<evidence type="ECO:0000256" key="1">
    <source>
        <dbReference type="SAM" id="Phobius"/>
    </source>
</evidence>
<dbReference type="Proteomes" id="UP001203761">
    <property type="component" value="Unassembled WGS sequence"/>
</dbReference>
<feature type="transmembrane region" description="Helical" evidence="1">
    <location>
        <begin position="33"/>
        <end position="52"/>
    </location>
</feature>
<gene>
    <name evidence="3" type="ORF">Bequi_12035</name>
</gene>
<dbReference type="Pfam" id="PF01478">
    <property type="entry name" value="Peptidase_A24"/>
    <property type="match status" value="1"/>
</dbReference>
<protein>
    <submittedName>
        <fullName evidence="3">Prepilin peptidase</fullName>
        <ecNumber evidence="3">3.4.23.43</ecNumber>
    </submittedName>
</protein>
<dbReference type="GO" id="GO:0004190">
    <property type="term" value="F:aspartic-type endopeptidase activity"/>
    <property type="evidence" value="ECO:0007669"/>
    <property type="project" value="UniProtKB-EC"/>
</dbReference>
<keyword evidence="1" id="KW-1133">Transmembrane helix</keyword>
<dbReference type="RefSeq" id="WP_249738178.1">
    <property type="nucleotide sequence ID" value="NZ_JAKNCJ010000008.1"/>
</dbReference>
<evidence type="ECO:0000313" key="3">
    <source>
        <dbReference type="EMBL" id="MCL6424096.1"/>
    </source>
</evidence>
<feature type="domain" description="Prepilin type IV endopeptidase peptidase" evidence="2">
    <location>
        <begin position="16"/>
        <end position="123"/>
    </location>
</feature>
<organism evidence="3 4">
    <name type="scientific">Brachybacterium equifaecis</name>
    <dbReference type="NCBI Taxonomy" id="2910770"/>
    <lineage>
        <taxon>Bacteria</taxon>
        <taxon>Bacillati</taxon>
        <taxon>Actinomycetota</taxon>
        <taxon>Actinomycetes</taxon>
        <taxon>Micrococcales</taxon>
        <taxon>Dermabacteraceae</taxon>
        <taxon>Brachybacterium</taxon>
    </lineage>
</organism>
<comment type="caution">
    <text evidence="3">The sequence shown here is derived from an EMBL/GenBank/DDBJ whole genome shotgun (WGS) entry which is preliminary data.</text>
</comment>
<name>A0ABT0R2D6_9MICO</name>
<proteinExistence type="predicted"/>
<keyword evidence="1" id="KW-0472">Membrane</keyword>
<sequence>MLPASPLVWLPLLAHLPFALVLSAVDLREHRLPNRLVAAMTLCAVATLLIAGAADPGARTHLRFAVVVAVLCAAGGIALALLAPQVIGMGDAKAAPAVALLAAACGPTALLAAALGIALLGGAAGIAVLLATRSGATRFAFGPVLLAGPYLGLLFAPFVESALGLS</sequence>
<keyword evidence="1" id="KW-0812">Transmembrane</keyword>
<dbReference type="EC" id="3.4.23.43" evidence="3"/>
<reference evidence="3" key="1">
    <citation type="submission" date="2022-02" db="EMBL/GenBank/DDBJ databases">
        <authorList>
            <person name="Lee M."/>
            <person name="Kim S.-J."/>
            <person name="Jung M.-Y."/>
        </authorList>
    </citation>
    <scope>NUCLEOTIDE SEQUENCE</scope>
    <source>
        <strain evidence="3">JHP9</strain>
    </source>
</reference>
<feature type="transmembrane region" description="Helical" evidence="1">
    <location>
        <begin position="64"/>
        <end position="87"/>
    </location>
</feature>
<evidence type="ECO:0000313" key="4">
    <source>
        <dbReference type="Proteomes" id="UP001203761"/>
    </source>
</evidence>
<accession>A0ABT0R2D6</accession>
<feature type="transmembrane region" description="Helical" evidence="1">
    <location>
        <begin position="139"/>
        <end position="159"/>
    </location>
</feature>
<keyword evidence="3" id="KW-0378">Hydrolase</keyword>
<dbReference type="EMBL" id="JAKNCJ010000008">
    <property type="protein sequence ID" value="MCL6424096.1"/>
    <property type="molecule type" value="Genomic_DNA"/>
</dbReference>
<dbReference type="Gene3D" id="1.20.120.1220">
    <property type="match status" value="1"/>
</dbReference>
<feature type="transmembrane region" description="Helical" evidence="1">
    <location>
        <begin position="99"/>
        <end position="132"/>
    </location>
</feature>
<dbReference type="InterPro" id="IPR000045">
    <property type="entry name" value="Prepilin_IV_endopep_pep"/>
</dbReference>